<reference evidence="1" key="1">
    <citation type="submission" date="2021-03" db="EMBL/GenBank/DDBJ databases">
        <authorList>
            <consortium name="DOE Joint Genome Institute"/>
            <person name="Ahrendt S."/>
            <person name="Looney B.P."/>
            <person name="Miyauchi S."/>
            <person name="Morin E."/>
            <person name="Drula E."/>
            <person name="Courty P.E."/>
            <person name="Chicoki N."/>
            <person name="Fauchery L."/>
            <person name="Kohler A."/>
            <person name="Kuo A."/>
            <person name="Labutti K."/>
            <person name="Pangilinan J."/>
            <person name="Lipzen A."/>
            <person name="Riley R."/>
            <person name="Andreopoulos W."/>
            <person name="He G."/>
            <person name="Johnson J."/>
            <person name="Barry K.W."/>
            <person name="Grigoriev I.V."/>
            <person name="Nagy L."/>
            <person name="Hibbett D."/>
            <person name="Henrissat B."/>
            <person name="Matheny P.B."/>
            <person name="Labbe J."/>
            <person name="Martin F."/>
        </authorList>
    </citation>
    <scope>NUCLEOTIDE SEQUENCE</scope>
    <source>
        <strain evidence="1">HHB10654</strain>
    </source>
</reference>
<organism evidence="1 2">
    <name type="scientific">Artomyces pyxidatus</name>
    <dbReference type="NCBI Taxonomy" id="48021"/>
    <lineage>
        <taxon>Eukaryota</taxon>
        <taxon>Fungi</taxon>
        <taxon>Dikarya</taxon>
        <taxon>Basidiomycota</taxon>
        <taxon>Agaricomycotina</taxon>
        <taxon>Agaricomycetes</taxon>
        <taxon>Russulales</taxon>
        <taxon>Auriscalpiaceae</taxon>
        <taxon>Artomyces</taxon>
    </lineage>
</organism>
<name>A0ACB8TCX3_9AGAM</name>
<dbReference type="Proteomes" id="UP000814140">
    <property type="component" value="Unassembled WGS sequence"/>
</dbReference>
<protein>
    <submittedName>
        <fullName evidence="1">Uncharacterized protein</fullName>
    </submittedName>
</protein>
<evidence type="ECO:0000313" key="2">
    <source>
        <dbReference type="Proteomes" id="UP000814140"/>
    </source>
</evidence>
<proteinExistence type="predicted"/>
<evidence type="ECO:0000313" key="1">
    <source>
        <dbReference type="EMBL" id="KAI0066310.1"/>
    </source>
</evidence>
<reference evidence="1" key="2">
    <citation type="journal article" date="2022" name="New Phytol.">
        <title>Evolutionary transition to the ectomycorrhizal habit in the genomes of a hyperdiverse lineage of mushroom-forming fungi.</title>
        <authorList>
            <person name="Looney B."/>
            <person name="Miyauchi S."/>
            <person name="Morin E."/>
            <person name="Drula E."/>
            <person name="Courty P.E."/>
            <person name="Kohler A."/>
            <person name="Kuo A."/>
            <person name="LaButti K."/>
            <person name="Pangilinan J."/>
            <person name="Lipzen A."/>
            <person name="Riley R."/>
            <person name="Andreopoulos W."/>
            <person name="He G."/>
            <person name="Johnson J."/>
            <person name="Nolan M."/>
            <person name="Tritt A."/>
            <person name="Barry K.W."/>
            <person name="Grigoriev I.V."/>
            <person name="Nagy L.G."/>
            <person name="Hibbett D."/>
            <person name="Henrissat B."/>
            <person name="Matheny P.B."/>
            <person name="Labbe J."/>
            <person name="Martin F.M."/>
        </authorList>
    </citation>
    <scope>NUCLEOTIDE SEQUENCE</scope>
    <source>
        <strain evidence="1">HHB10654</strain>
    </source>
</reference>
<comment type="caution">
    <text evidence="1">The sequence shown here is derived from an EMBL/GenBank/DDBJ whole genome shotgun (WGS) entry which is preliminary data.</text>
</comment>
<accession>A0ACB8TCX3</accession>
<sequence>MNQSSSYFGPTTHRRHHLAPTEPYYTDHLQLEFDSGYVDGPPLRLNEEASGDFDEVSNLQRQPTAQGHVVFIPYLLNIRHANTARRRDHSLRGFLAGYTHVESGILHHQLQYFNLFVEDTLKWSPSDVNFNIVTQAEQYSPTNLFSVVSIMLSKKALQSEHYLNPTMRPVMMPIGP</sequence>
<gene>
    <name evidence="1" type="ORF">BV25DRAFT_1835933</name>
</gene>
<keyword evidence="2" id="KW-1185">Reference proteome</keyword>
<dbReference type="EMBL" id="MU277193">
    <property type="protein sequence ID" value="KAI0066310.1"/>
    <property type="molecule type" value="Genomic_DNA"/>
</dbReference>